<proteinExistence type="predicted"/>
<comment type="caution">
    <text evidence="1">The sequence shown here is derived from an EMBL/GenBank/DDBJ whole genome shotgun (WGS) entry which is preliminary data.</text>
</comment>
<reference evidence="1" key="1">
    <citation type="submission" date="2019-11" db="EMBL/GenBank/DDBJ databases">
        <title>Acidithiobacillus ferrianus sp. nov.: a facultatively anaerobic and extremely acidophilic chemolithoautotroph.</title>
        <authorList>
            <person name="Norris P.R."/>
            <person name="Falagan C."/>
            <person name="Moya-Beltran A."/>
            <person name="Castro M."/>
            <person name="Quatrini R."/>
            <person name="Johnson D.B."/>
        </authorList>
    </citation>
    <scope>NUCLEOTIDE SEQUENCE [LARGE SCALE GENOMIC DNA]</scope>
    <source>
        <strain evidence="1">MG</strain>
    </source>
</reference>
<organism evidence="1">
    <name type="scientific">Acidithiobacillus ferrianus</name>
    <dbReference type="NCBI Taxonomy" id="2678518"/>
    <lineage>
        <taxon>Bacteria</taxon>
        <taxon>Pseudomonadati</taxon>
        <taxon>Pseudomonadota</taxon>
        <taxon>Acidithiobacillia</taxon>
        <taxon>Acidithiobacillales</taxon>
        <taxon>Acidithiobacillaceae</taxon>
        <taxon>Acidithiobacillus</taxon>
    </lineage>
</organism>
<dbReference type="InterPro" id="IPR019650">
    <property type="entry name" value="DUF2513"/>
</dbReference>
<dbReference type="RefSeq" id="WP_163098034.1">
    <property type="nucleotide sequence ID" value="NZ_CP127523.1"/>
</dbReference>
<dbReference type="AlphaFoldDB" id="A0A845UAL4"/>
<evidence type="ECO:0000313" key="1">
    <source>
        <dbReference type="EMBL" id="NDU42807.1"/>
    </source>
</evidence>
<accession>A0A845UAL4</accession>
<gene>
    <name evidence="1" type="ORF">GL267_09195</name>
</gene>
<dbReference type="Pfam" id="PF10711">
    <property type="entry name" value="DUF2513"/>
    <property type="match status" value="1"/>
</dbReference>
<dbReference type="EMBL" id="WNJL01000034">
    <property type="protein sequence ID" value="NDU42807.1"/>
    <property type="molecule type" value="Genomic_DNA"/>
</dbReference>
<protein>
    <submittedName>
        <fullName evidence="1">DUF2513 domain-containing protein</fullName>
    </submittedName>
</protein>
<sequence length="128" mass="14559">MKQDIDLLKHILVYVEENQMLNEPVQGKCIFDALIAESLLTDTTEDYIKLANHIELLVDDNLIKANTNLIRAKIPLFMVIRITAEGHRFLDNVRNDTFYKRVKKHISDNGIPLSIAAINAAAKILLPH</sequence>
<name>A0A845UAL4_9PROT</name>